<feature type="domain" description="Laminin G" evidence="7">
    <location>
        <begin position="2436"/>
        <end position="2611"/>
    </location>
</feature>
<sequence length="3305" mass="368089">MAVINQLWSLSSIILVSLITVNSLRFRGEPNTYAKFPVWNACINASISFEFKTTQSNGLFLYTDNNGRYDFFEVALKDGSVQLRLNVVDEQDGSVEIVLGNNLNDNRWHSVVVKRKHFETILQVDDTSSSKVAFGSDSGFGDRRKNNFVYFGGVPLGYARDSRRSPLDETVTDAKFEGDLRNILYFNCTCIPERASVLNYQGVSREPRETCEINNRCPADCPCVSVEGDSGCECKYKESCIAELYTRYHLPMDRLSGNGLINPSGMASTVHGNPQIVPGVVKQALELDGRVQYARIAGSSHRAECLGDLSKCPDGYFLSMWLQFKDHITERGVYMSNGGERQDSHGIAMYYGDGILEFIFKHPNGQTWSVKDRNFLPKRWYHVAASWDQNKGLHLFVDGNQVNHDNRPQRGSRVGRTAYNDFILGKSNSNDRTDRLGTMLVDDFRFISGFRNNKEVRESGPIFRYHMDMDNMQGNTMTFPHINAQVHGNARLTDEAVLNKALNLVGNGQYVDLGNFPGTCFGDLMKCQHGITLSFWVNFPRLDGDSRYLFSSPNGISVYYSGSRLHADAHMGDRNWAAYYTGIRTRQWYFVEISWNPELGLTMFVDEERVAFQPRDSHRGVSRRDHRILIGKEASASSLGETNTAIAMVDEVDVYYADREKLVDLGVIRRGRPVPYHFDFERMEGNRLVHDSILVNLEGNPRLRQGKIGKALELKRNRQVADFGRHNQICFGNLDYCRNGALFSFWIKPSQLKRNTYFASTGNNGITLHYKNRKLIAKAETSSRTWETSTPKLVVDKWQFVETSWHPETGLKLYINNEMVGEDTRHSQRDARNRGVADQDDFYLGRGNLDMNDNNYANAMYDELDFWYADRDYLAAHGYIQRGKPKHYIIDFEEIDGIRLIHESLPIRVVENAKIIPGKVGNALELNGNRQYVDISGRNGECLGNLALCWQGITISTWMRFRRFENNMVFLSTGKNGILVTYRDGYIYVTADGRSQVTVPALERNRWYYFEITWHPTHGLKVYVDQMIEGSAPSSPLRDATGTDRTGSFYIGRPNAGDTPGGLFAFGNFDIDEMEVWYGRREDLMAFGYIRKTRQDTEEDNFGHETFSFENAVGDKVDHVVYTVLLVNGARITRGLIGNAVLLDGRDQYVNLDEHPNKCMTELDLCTHGFTISLMLNPRTLRNGNYFLSSPAYDLYYQDRKLHAKFRSKNRSWTVSTDRLREDQWQHVTMSWHPIKGLSLYLDDVQVDSAYGTEEPLGDQPRSSTVYLGKNALSDRERATANAMVDEVQFWYDDLDHLKATGQYGAPINPQRVNFDLLRGGSLQVGNRRIVVYGGPSTIQGQRYRALFLNGLNQYVDLGQNFTCAGNLDNCRQGATIRFFVKPERLQDGMYFIDSYPLRVYYRDGKLFAEMQTATRQWDVSSGGFEAGKWQNVELSWHPTVGLGMYLNGRRVAHQTYPTIRAPIQNDDWRTYVGRPLVTGGDRRYANTYLENIEFYNTRRDYIPSAYRPIPLPDPTRPPPRTRPPPIRTPRPPIYRTRRPDPNVYVNGSYGEITTIRPAYTQGPSVVDTSDRRGTTKVIRFNGLSYLKYKFDYNTLPASYYERTEQEDLSFHFITDKPDGLLWFHQGEDGREMHLSLKGGKLVFVNDDDGSPKEITIAPDTGAGYDDWGWHRVNVNRRGRRINISVDGRNGRDYIFENDDIQLLTLADVWVGGTPNTYELTNGVVRRNFDGGVADMIYSTRDGNIITDVNLIGLSGSSHGNVDITDEWINPRPRPVTRGPIIITGRPQIRTPPPPRVTLAPVVGPTPVTFKESNTYITLPTLKIQEGGVIHFRFRTIKDNGLMLFNRGAANAPNFIAVELFDGKLYFVYDFGSFTRRVPFSPRVVSDGQEKEVEIRFFNRHIDLLLNGESKRINFVSGEVLRDALKGAFYVGGFDSFTSLPWHVWSREGYQGCFQDLRVNGKQINLHSLVSDQFLYGKVDRRCLSMPRECAVLQPCLNGFCQDTWNGYRCDCRGTSFTGRNCDKDALVGALNGKQFAVVSMDATQTHTNDISMRFKSPLSDALLFQTHTDVSNEYLRCELENGRIKITTNLGGETKSFYAGENLNDFQWHTVYINRRGNQIEVWVDDGEREVGELSGERFFFDIEQIFIGGLADDNVQIGGNAKNYIGYMQGFMFNDVSVFERAVKQPGDNLISFNLTDIDRLPPLIYNPITIKNRDTFVQLPTLRIPASMVINFMFKTKETSGVLLFNGGRNREFLSVELYNGYLHFAFNTSDSSPALRMNTPQPLNDNKWHTVTIRRVDNRRFSVSIDGISTTIASEGRDTNIDLQGPLYIGGLPQNMFDQDYVSGALLSKNGFQGCLASIDLSGAVPDLVKYGGGSTNIITGCTEIQAVCGPETCTNFGKCVPDGALFRCDCNMTSFVGTICNEEAIGFRLKETRTKDGILIYTYSQGFEPSSMTDDIAFGFMTNEPDGILMRVNSALVGDFIELRLENGHVIAEYDTDSSGKSSKIVQSSRRFNDGKYHVVRFYRTSNNATLRVDDIGARINSHSVRHGVFDKHGSIHIGGYRVNNAIQRPFNGIIAGMYFNGLRVMDMAANKRQTVWIGDVAIAPSPFSLSGSTIIIRTPKPDLPKVTVGPPVTLPPPVIPGKVPDGTGGGGIGGTGGGTVVSGGGGGSGILLGGGSAQPLAAASVGGVPTGGFVGGGPRAGAVVGTVLGILALASSMMWAFYLCKPGWCVRPAGAGGAPVAISPPRAGSNLGAVTAAGGMAGAGSIVGGSAAAGGAGAGGGGVNYDTATLRGTGTFTSSGTTIGTPKAGRAHLGSTASQGSAAYYQQNTSVVDGGNLGSPATLGSYHYEGHGMADYDLAHGMGGAGGGGSANYQSNTLQSGYSASTMTMYNYNMQNVRTVTGQHQMMGYGAQNMIPPTPGAMGEEVRVDCCLMTADGRSVVTGSSHGPPQCWDMQSGELLRTMKGYTMGSTNLHLACNDRMLVGAVNADLDINEYSVRKGVTNRQLQIWDFTNGQPLEMSSLIEYCSAVCVMSDNDKVVFARTDKFGNATAVVVWDILGNQPIKEMRYDSPVGNNDYVHYINLSQNDRFVIAGFTNTFDQFAEFVVFDMTLTSYNVMEPSFLRLDANPECTEVLPRDEAVTGLRNGDLVVWSLRTGQPNRQLVSPNGRAAHDREVKAVVRSKDNKYLVTASADGTLKCWDLETERQMTTMSGHQDEVWCCAISPDNEIVVSGSRDGTIRLWQLRNGKQICSFNAGVDVFYITMSQDKSTIVALGDKFGARKLIMLQVVRTKVRRQITTS</sequence>
<dbReference type="InterPro" id="IPR050372">
    <property type="entry name" value="Neurexin-related_CASP"/>
</dbReference>
<dbReference type="PROSITE" id="PS50025">
    <property type="entry name" value="LAM_G_DOMAIN"/>
    <property type="match status" value="6"/>
</dbReference>
<dbReference type="Pfam" id="PF02210">
    <property type="entry name" value="Laminin_G_2"/>
    <property type="match status" value="5"/>
</dbReference>
<organism evidence="9 10">
    <name type="scientific">Patella caerulea</name>
    <name type="common">Rayed Mediterranean limpet</name>
    <dbReference type="NCBI Taxonomy" id="87958"/>
    <lineage>
        <taxon>Eukaryota</taxon>
        <taxon>Metazoa</taxon>
        <taxon>Spiralia</taxon>
        <taxon>Lophotrochozoa</taxon>
        <taxon>Mollusca</taxon>
        <taxon>Gastropoda</taxon>
        <taxon>Patellogastropoda</taxon>
        <taxon>Patelloidea</taxon>
        <taxon>Patellidae</taxon>
        <taxon>Patella</taxon>
    </lineage>
</organism>
<dbReference type="Gene3D" id="2.60.120.200">
    <property type="match status" value="12"/>
</dbReference>
<evidence type="ECO:0000256" key="2">
    <source>
        <dbReference type="PROSITE-ProRule" id="PRU00076"/>
    </source>
</evidence>
<dbReference type="PROSITE" id="PS50082">
    <property type="entry name" value="WD_REPEATS_2"/>
    <property type="match status" value="2"/>
</dbReference>
<dbReference type="Pfam" id="PF00400">
    <property type="entry name" value="WD40"/>
    <property type="match status" value="2"/>
</dbReference>
<evidence type="ECO:0000256" key="1">
    <source>
        <dbReference type="ARBA" id="ARBA00023157"/>
    </source>
</evidence>
<dbReference type="CDD" id="cd00054">
    <property type="entry name" value="EGF_CA"/>
    <property type="match status" value="1"/>
</dbReference>
<dbReference type="Proteomes" id="UP001347796">
    <property type="component" value="Unassembled WGS sequence"/>
</dbReference>
<dbReference type="PROSITE" id="PS00010">
    <property type="entry name" value="ASX_HYDROXYL"/>
    <property type="match status" value="1"/>
</dbReference>
<gene>
    <name evidence="9" type="ORF">SNE40_023527</name>
</gene>
<dbReference type="InterPro" id="IPR001680">
    <property type="entry name" value="WD40_rpt"/>
</dbReference>
<dbReference type="SUPFAM" id="SSF49899">
    <property type="entry name" value="Concanavalin A-like lectins/glucanases"/>
    <property type="match status" value="12"/>
</dbReference>
<feature type="repeat" description="WD" evidence="4">
    <location>
        <begin position="3174"/>
        <end position="3215"/>
    </location>
</feature>
<evidence type="ECO:0000256" key="3">
    <source>
        <dbReference type="PROSITE-ProRule" id="PRU00122"/>
    </source>
</evidence>
<keyword evidence="1 3" id="KW-1015">Disulfide bond</keyword>
<dbReference type="InterPro" id="IPR001791">
    <property type="entry name" value="Laminin_G"/>
</dbReference>
<feature type="disulfide bond" evidence="3">
    <location>
        <begin position="2359"/>
        <end position="2386"/>
    </location>
</feature>
<dbReference type="PANTHER" id="PTHR15036">
    <property type="entry name" value="PIKACHURIN-LIKE PROTEIN"/>
    <property type="match status" value="1"/>
</dbReference>
<dbReference type="Gene3D" id="2.10.25.10">
    <property type="entry name" value="Laminin"/>
    <property type="match status" value="2"/>
</dbReference>
<dbReference type="InterPro" id="IPR000742">
    <property type="entry name" value="EGF"/>
</dbReference>
<feature type="compositionally biased region" description="Pro residues" evidence="5">
    <location>
        <begin position="1510"/>
        <end position="1533"/>
    </location>
</feature>
<dbReference type="Gene3D" id="2.130.10.10">
    <property type="entry name" value="YVTN repeat-like/Quinoprotein amine dehydrogenase"/>
    <property type="match status" value="2"/>
</dbReference>
<feature type="domain" description="EGF-like" evidence="8">
    <location>
        <begin position="2389"/>
        <end position="2426"/>
    </location>
</feature>
<comment type="caution">
    <text evidence="9">The sequence shown here is derived from an EMBL/GenBank/DDBJ whole genome shotgun (WGS) entry which is preliminary data.</text>
</comment>
<dbReference type="SMART" id="SM00181">
    <property type="entry name" value="EGF"/>
    <property type="match status" value="2"/>
</dbReference>
<feature type="domain" description="Laminin G" evidence="7">
    <location>
        <begin position="23"/>
        <end position="211"/>
    </location>
</feature>
<evidence type="ECO:0000256" key="5">
    <source>
        <dbReference type="SAM" id="MobiDB-lite"/>
    </source>
</evidence>
<dbReference type="EMBL" id="JAZGQO010000021">
    <property type="protein sequence ID" value="KAK6166928.1"/>
    <property type="molecule type" value="Genomic_DNA"/>
</dbReference>
<feature type="domain" description="Laminin G" evidence="7">
    <location>
        <begin position="2209"/>
        <end position="2386"/>
    </location>
</feature>
<feature type="domain" description="Laminin G" evidence="7">
    <location>
        <begin position="1583"/>
        <end position="1762"/>
    </location>
</feature>
<evidence type="ECO:0000313" key="9">
    <source>
        <dbReference type="EMBL" id="KAK6166928.1"/>
    </source>
</evidence>
<feature type="domain" description="Laminin G" evidence="7">
    <location>
        <begin position="2026"/>
        <end position="2198"/>
    </location>
</feature>
<dbReference type="Pfam" id="PF13385">
    <property type="entry name" value="Laminin_G_3"/>
    <property type="match status" value="6"/>
</dbReference>
<dbReference type="InterPro" id="IPR011047">
    <property type="entry name" value="Quinoprotein_ADH-like_sf"/>
</dbReference>
<dbReference type="SUPFAM" id="SSF50998">
    <property type="entry name" value="Quinoprotein alcohol dehydrogenase-like"/>
    <property type="match status" value="1"/>
</dbReference>
<reference evidence="9 10" key="1">
    <citation type="submission" date="2024-01" db="EMBL/GenBank/DDBJ databases">
        <title>The genome of the rayed Mediterranean limpet Patella caerulea (Linnaeus, 1758).</title>
        <authorList>
            <person name="Anh-Thu Weber A."/>
            <person name="Halstead-Nussloch G."/>
        </authorList>
    </citation>
    <scope>NUCLEOTIDE SEQUENCE [LARGE SCALE GENOMIC DNA]</scope>
    <source>
        <strain evidence="9">AATW-2023a</strain>
        <tissue evidence="9">Whole specimen</tissue>
    </source>
</reference>
<feature type="region of interest" description="Disordered" evidence="5">
    <location>
        <begin position="1507"/>
        <end position="1541"/>
    </location>
</feature>
<dbReference type="InterPro" id="IPR013320">
    <property type="entry name" value="ConA-like_dom_sf"/>
</dbReference>
<feature type="repeat" description="WD" evidence="4">
    <location>
        <begin position="3216"/>
        <end position="3257"/>
    </location>
</feature>
<dbReference type="SMART" id="SM00179">
    <property type="entry name" value="EGF_CA"/>
    <property type="match status" value="1"/>
</dbReference>
<dbReference type="GO" id="GO:0005509">
    <property type="term" value="F:calcium ion binding"/>
    <property type="evidence" value="ECO:0007669"/>
    <property type="project" value="InterPro"/>
</dbReference>
<feature type="domain" description="EGF-like" evidence="8">
    <location>
        <begin position="1986"/>
        <end position="2023"/>
    </location>
</feature>
<accession>A0AAN8G388</accession>
<dbReference type="InterPro" id="IPR015943">
    <property type="entry name" value="WD40/YVTN_repeat-like_dom_sf"/>
</dbReference>
<dbReference type="GO" id="GO:0016020">
    <property type="term" value="C:membrane"/>
    <property type="evidence" value="ECO:0007669"/>
    <property type="project" value="UniProtKB-SubCell"/>
</dbReference>
<dbReference type="CDD" id="cd00110">
    <property type="entry name" value="LamG"/>
    <property type="match status" value="6"/>
</dbReference>
<evidence type="ECO:0000259" key="8">
    <source>
        <dbReference type="PROSITE" id="PS50026"/>
    </source>
</evidence>
<dbReference type="InterPro" id="IPR001881">
    <property type="entry name" value="EGF-like_Ca-bd_dom"/>
</dbReference>
<dbReference type="SMART" id="SM00320">
    <property type="entry name" value="WD40"/>
    <property type="match status" value="2"/>
</dbReference>
<keyword evidence="2" id="KW-0245">EGF-like domain</keyword>
<proteinExistence type="predicted"/>
<feature type="signal peptide" evidence="6">
    <location>
        <begin position="1"/>
        <end position="23"/>
    </location>
</feature>
<evidence type="ECO:0000313" key="10">
    <source>
        <dbReference type="Proteomes" id="UP001347796"/>
    </source>
</evidence>
<comment type="caution">
    <text evidence="2">Lacks conserved residue(s) required for the propagation of feature annotation.</text>
</comment>
<name>A0AAN8G388_PATCE</name>
<feature type="domain" description="Laminin G" evidence="7">
    <location>
        <begin position="1806"/>
        <end position="1983"/>
    </location>
</feature>
<keyword evidence="6" id="KW-0732">Signal</keyword>
<evidence type="ECO:0000256" key="6">
    <source>
        <dbReference type="SAM" id="SignalP"/>
    </source>
</evidence>
<evidence type="ECO:0000259" key="7">
    <source>
        <dbReference type="PROSITE" id="PS50025"/>
    </source>
</evidence>
<dbReference type="PROSITE" id="PS50026">
    <property type="entry name" value="EGF_3"/>
    <property type="match status" value="2"/>
</dbReference>
<protein>
    <submittedName>
        <fullName evidence="9">Uncharacterized protein</fullName>
    </submittedName>
</protein>
<dbReference type="PANTHER" id="PTHR15036:SF49">
    <property type="entry name" value="AXOTACTIN"/>
    <property type="match status" value="1"/>
</dbReference>
<dbReference type="SMART" id="SM00282">
    <property type="entry name" value="LamG"/>
    <property type="match status" value="6"/>
</dbReference>
<feature type="chain" id="PRO_5043033510" evidence="6">
    <location>
        <begin position="24"/>
        <end position="3305"/>
    </location>
</feature>
<keyword evidence="10" id="KW-1185">Reference proteome</keyword>
<dbReference type="PROSITE" id="PS50294">
    <property type="entry name" value="WD_REPEATS_REGION"/>
    <property type="match status" value="2"/>
</dbReference>
<evidence type="ECO:0000256" key="4">
    <source>
        <dbReference type="PROSITE-ProRule" id="PRU00221"/>
    </source>
</evidence>
<keyword evidence="4" id="KW-0853">WD repeat</keyword>
<dbReference type="InterPro" id="IPR000152">
    <property type="entry name" value="EGF-type_Asp/Asn_hydroxyl_site"/>
</dbReference>
<dbReference type="Pfam" id="PF00054">
    <property type="entry name" value="Laminin_G_1"/>
    <property type="match status" value="1"/>
</dbReference>